<reference evidence="1" key="1">
    <citation type="submission" date="2022-04" db="EMBL/GenBank/DDBJ databases">
        <title>Genome of the entomopathogenic fungus Entomophthora muscae.</title>
        <authorList>
            <person name="Elya C."/>
            <person name="Lovett B.R."/>
            <person name="Lee E."/>
            <person name="Macias A.M."/>
            <person name="Hajek A.E."/>
            <person name="De Bivort B.L."/>
            <person name="Kasson M.T."/>
            <person name="De Fine Licht H.H."/>
            <person name="Stajich J.E."/>
        </authorList>
    </citation>
    <scope>NUCLEOTIDE SEQUENCE</scope>
    <source>
        <strain evidence="1">Berkeley</strain>
    </source>
</reference>
<organism evidence="1 2">
    <name type="scientific">Entomophthora muscae</name>
    <dbReference type="NCBI Taxonomy" id="34485"/>
    <lineage>
        <taxon>Eukaryota</taxon>
        <taxon>Fungi</taxon>
        <taxon>Fungi incertae sedis</taxon>
        <taxon>Zoopagomycota</taxon>
        <taxon>Entomophthoromycotina</taxon>
        <taxon>Entomophthoromycetes</taxon>
        <taxon>Entomophthorales</taxon>
        <taxon>Entomophthoraceae</taxon>
        <taxon>Entomophthora</taxon>
    </lineage>
</organism>
<accession>A0ACC2T0W1</accession>
<sequence length="142" mass="15083">MPDNKSFSEVTTCNMGSLGSEISGPANVKFPEPALSLRPDTCPVNLSNIIATNDNPPISEARSSPKIPTHVTGGLGGKISKCINENRPKPVQSPGNDASPETLLSVDYQVIEKKGLKFYSTDTANGNPLMPIATHRILTPAR</sequence>
<evidence type="ECO:0000313" key="1">
    <source>
        <dbReference type="EMBL" id="KAJ9068284.1"/>
    </source>
</evidence>
<evidence type="ECO:0000313" key="2">
    <source>
        <dbReference type="Proteomes" id="UP001165960"/>
    </source>
</evidence>
<gene>
    <name evidence="1" type="ORF">DSO57_1030289</name>
</gene>
<proteinExistence type="predicted"/>
<name>A0ACC2T0W1_9FUNG</name>
<dbReference type="Proteomes" id="UP001165960">
    <property type="component" value="Unassembled WGS sequence"/>
</dbReference>
<comment type="caution">
    <text evidence="1">The sequence shown here is derived from an EMBL/GenBank/DDBJ whole genome shotgun (WGS) entry which is preliminary data.</text>
</comment>
<dbReference type="EMBL" id="QTSX02003757">
    <property type="protein sequence ID" value="KAJ9068284.1"/>
    <property type="molecule type" value="Genomic_DNA"/>
</dbReference>
<protein>
    <submittedName>
        <fullName evidence="1">Uncharacterized protein</fullName>
    </submittedName>
</protein>
<keyword evidence="2" id="KW-1185">Reference proteome</keyword>